<dbReference type="EMBL" id="JAUSRO010000005">
    <property type="protein sequence ID" value="MDP9899611.1"/>
    <property type="molecule type" value="Genomic_DNA"/>
</dbReference>
<evidence type="ECO:0000259" key="3">
    <source>
        <dbReference type="Pfam" id="PF05532"/>
    </source>
</evidence>
<evidence type="ECO:0000256" key="1">
    <source>
        <dbReference type="ARBA" id="ARBA00009129"/>
    </source>
</evidence>
<keyword evidence="2" id="KW-0472">Membrane</keyword>
<reference evidence="4 5" key="1">
    <citation type="submission" date="2023-07" db="EMBL/GenBank/DDBJ databases">
        <title>Sorghum-associated microbial communities from plants grown in Nebraska, USA.</title>
        <authorList>
            <person name="Schachtman D."/>
        </authorList>
    </citation>
    <scope>NUCLEOTIDE SEQUENCE [LARGE SCALE GENOMIC DNA]</scope>
    <source>
        <strain evidence="4 5">DS1607</strain>
    </source>
</reference>
<dbReference type="Gene3D" id="1.10.1470.10">
    <property type="entry name" value="YjbJ"/>
    <property type="match status" value="1"/>
</dbReference>
<protein>
    <submittedName>
        <fullName evidence="4">Uncharacterized protein YjbJ (UPF0337 family)</fullName>
    </submittedName>
</protein>
<comment type="similarity">
    <text evidence="1">Belongs to the UPF0337 (CsbD) family.</text>
</comment>
<dbReference type="Pfam" id="PF05532">
    <property type="entry name" value="CsbD"/>
    <property type="match status" value="1"/>
</dbReference>
<evidence type="ECO:0000313" key="4">
    <source>
        <dbReference type="EMBL" id="MDP9899611.1"/>
    </source>
</evidence>
<sequence length="82" mass="8682">MFEKTEGTVQNIAGKFQEAVGNVTGDEGTRLEGKTRQLGGKVQEGYGEVLNQLRDATSNNPLATLAAVAGASFIVGALWSRR</sequence>
<proteinExistence type="inferred from homology"/>
<organism evidence="4 5">
    <name type="scientific">Variovorax ginsengisoli</name>
    <dbReference type="NCBI Taxonomy" id="363844"/>
    <lineage>
        <taxon>Bacteria</taxon>
        <taxon>Pseudomonadati</taxon>
        <taxon>Pseudomonadota</taxon>
        <taxon>Betaproteobacteria</taxon>
        <taxon>Burkholderiales</taxon>
        <taxon>Comamonadaceae</taxon>
        <taxon>Variovorax</taxon>
    </lineage>
</organism>
<accession>A0ABT9S769</accession>
<keyword evidence="2" id="KW-0812">Transmembrane</keyword>
<keyword evidence="5" id="KW-1185">Reference proteome</keyword>
<dbReference type="SUPFAM" id="SSF69047">
    <property type="entry name" value="Hypothetical protein YjbJ"/>
    <property type="match status" value="1"/>
</dbReference>
<feature type="transmembrane region" description="Helical" evidence="2">
    <location>
        <begin position="62"/>
        <end position="80"/>
    </location>
</feature>
<keyword evidence="2" id="KW-1133">Transmembrane helix</keyword>
<evidence type="ECO:0000313" key="5">
    <source>
        <dbReference type="Proteomes" id="UP001226867"/>
    </source>
</evidence>
<evidence type="ECO:0000256" key="2">
    <source>
        <dbReference type="SAM" id="Phobius"/>
    </source>
</evidence>
<name>A0ABT9S769_9BURK</name>
<dbReference type="InterPro" id="IPR008462">
    <property type="entry name" value="CsbD"/>
</dbReference>
<comment type="caution">
    <text evidence="4">The sequence shown here is derived from an EMBL/GenBank/DDBJ whole genome shotgun (WGS) entry which is preliminary data.</text>
</comment>
<dbReference type="InterPro" id="IPR036629">
    <property type="entry name" value="YjbJ_sf"/>
</dbReference>
<dbReference type="Proteomes" id="UP001226867">
    <property type="component" value="Unassembled WGS sequence"/>
</dbReference>
<feature type="domain" description="CsbD-like" evidence="3">
    <location>
        <begin position="3"/>
        <end position="54"/>
    </location>
</feature>
<dbReference type="RefSeq" id="WP_307689427.1">
    <property type="nucleotide sequence ID" value="NZ_JAUSRO010000005.1"/>
</dbReference>
<gene>
    <name evidence="4" type="ORF">J2W36_001862</name>
</gene>